<dbReference type="Proteomes" id="UP000715441">
    <property type="component" value="Unassembled WGS sequence"/>
</dbReference>
<dbReference type="Pfam" id="PF07690">
    <property type="entry name" value="MFS_1"/>
    <property type="match status" value="1"/>
</dbReference>
<feature type="transmembrane region" description="Helical" evidence="6">
    <location>
        <begin position="20"/>
        <end position="39"/>
    </location>
</feature>
<evidence type="ECO:0000256" key="1">
    <source>
        <dbReference type="ARBA" id="ARBA00004651"/>
    </source>
</evidence>
<dbReference type="InterPro" id="IPR011701">
    <property type="entry name" value="MFS"/>
</dbReference>
<dbReference type="InterPro" id="IPR036259">
    <property type="entry name" value="MFS_trans_sf"/>
</dbReference>
<evidence type="ECO:0000313" key="8">
    <source>
        <dbReference type="EMBL" id="NKQ57914.1"/>
    </source>
</evidence>
<feature type="transmembrane region" description="Helical" evidence="6">
    <location>
        <begin position="83"/>
        <end position="103"/>
    </location>
</feature>
<dbReference type="InterPro" id="IPR051337">
    <property type="entry name" value="OPA_Antiporter"/>
</dbReference>
<keyword evidence="4 6" id="KW-0472">Membrane</keyword>
<feature type="region of interest" description="Disordered" evidence="5">
    <location>
        <begin position="413"/>
        <end position="432"/>
    </location>
</feature>
<dbReference type="EMBL" id="JAAXLS010000044">
    <property type="protein sequence ID" value="NKQ57914.1"/>
    <property type="molecule type" value="Genomic_DNA"/>
</dbReference>
<feature type="transmembrane region" description="Helical" evidence="6">
    <location>
        <begin position="297"/>
        <end position="314"/>
    </location>
</feature>
<keyword evidence="9" id="KW-1185">Reference proteome</keyword>
<evidence type="ECO:0000259" key="7">
    <source>
        <dbReference type="PROSITE" id="PS50850"/>
    </source>
</evidence>
<protein>
    <submittedName>
        <fullName evidence="8">MFS transporter</fullName>
    </submittedName>
</protein>
<name>A0ABX1JDU1_9PSEU</name>
<comment type="caution">
    <text evidence="8">The sequence shown here is derived from an EMBL/GenBank/DDBJ whole genome shotgun (WGS) entry which is preliminary data.</text>
</comment>
<dbReference type="Gene3D" id="1.20.1250.20">
    <property type="entry name" value="MFS general substrate transporter like domains"/>
    <property type="match status" value="2"/>
</dbReference>
<feature type="domain" description="Major facilitator superfamily (MFS) profile" evidence="7">
    <location>
        <begin position="22"/>
        <end position="406"/>
    </location>
</feature>
<dbReference type="RefSeq" id="WP_168521237.1">
    <property type="nucleotide sequence ID" value="NZ_JAAXLS010000044.1"/>
</dbReference>
<dbReference type="InterPro" id="IPR020846">
    <property type="entry name" value="MFS_dom"/>
</dbReference>
<proteinExistence type="predicted"/>
<feature type="transmembrane region" description="Helical" evidence="6">
    <location>
        <begin position="177"/>
        <end position="196"/>
    </location>
</feature>
<feature type="transmembrane region" description="Helical" evidence="6">
    <location>
        <begin position="51"/>
        <end position="71"/>
    </location>
</feature>
<dbReference type="PIRSF" id="PIRSF002808">
    <property type="entry name" value="Hexose_phosphate_transp"/>
    <property type="match status" value="1"/>
</dbReference>
<evidence type="ECO:0000256" key="5">
    <source>
        <dbReference type="SAM" id="MobiDB-lite"/>
    </source>
</evidence>
<feature type="transmembrane region" description="Helical" evidence="6">
    <location>
        <begin position="228"/>
        <end position="249"/>
    </location>
</feature>
<comment type="subcellular location">
    <subcellularLocation>
        <location evidence="1">Cell membrane</location>
        <topology evidence="1">Multi-pass membrane protein</topology>
    </subcellularLocation>
</comment>
<evidence type="ECO:0000313" key="9">
    <source>
        <dbReference type="Proteomes" id="UP000715441"/>
    </source>
</evidence>
<feature type="transmembrane region" description="Helical" evidence="6">
    <location>
        <begin position="264"/>
        <end position="285"/>
    </location>
</feature>
<feature type="transmembrane region" description="Helical" evidence="6">
    <location>
        <begin position="350"/>
        <end position="377"/>
    </location>
</feature>
<feature type="transmembrane region" description="Helical" evidence="6">
    <location>
        <begin position="383"/>
        <end position="402"/>
    </location>
</feature>
<dbReference type="PROSITE" id="PS50850">
    <property type="entry name" value="MFS"/>
    <property type="match status" value="1"/>
</dbReference>
<accession>A0ABX1JDU1</accession>
<keyword evidence="3 6" id="KW-1133">Transmembrane helix</keyword>
<feature type="transmembrane region" description="Helical" evidence="6">
    <location>
        <begin position="146"/>
        <end position="165"/>
    </location>
</feature>
<reference evidence="8 9" key="1">
    <citation type="submission" date="2020-04" db="EMBL/GenBank/DDBJ databases">
        <title>Novel species.</title>
        <authorList>
            <person name="Teo W.F.A."/>
            <person name="Lipun K."/>
            <person name="Srisuk N."/>
            <person name="Duangmal K."/>
        </authorList>
    </citation>
    <scope>NUCLEOTIDE SEQUENCE [LARGE SCALE GENOMIC DNA]</scope>
    <source>
        <strain evidence="8 9">K13G38</strain>
    </source>
</reference>
<evidence type="ECO:0000256" key="2">
    <source>
        <dbReference type="ARBA" id="ARBA00022692"/>
    </source>
</evidence>
<keyword evidence="2 6" id="KW-0812">Transmembrane</keyword>
<feature type="transmembrane region" description="Helical" evidence="6">
    <location>
        <begin position="109"/>
        <end position="134"/>
    </location>
</feature>
<dbReference type="SUPFAM" id="SSF103473">
    <property type="entry name" value="MFS general substrate transporter"/>
    <property type="match status" value="1"/>
</dbReference>
<feature type="transmembrane region" description="Helical" evidence="6">
    <location>
        <begin position="320"/>
        <end position="338"/>
    </location>
</feature>
<evidence type="ECO:0000256" key="3">
    <source>
        <dbReference type="ARBA" id="ARBA00022989"/>
    </source>
</evidence>
<sequence length="432" mass="44720">MDTTESSPGEALPATSGYRWVILAICWLAFTLIYINRTAWSVVAIDASHSLGLSVAQLGIFATALSIGYVVTNIPGGIVADLIGGRMAAGISLVAAGLLTLAFGTVTNVGVGIALQILIGLVSGADVASFTKLISRWFPPADRGTAFGLYITSTALGSVIANASIPELLAKLHWNGVYYVLGVLTIAIGAVCWTFLRNNPPSPVEPAAEASASGGRLGLRAMVGNRNLLSLAAAGLGMQWATLGFLAWGNSLMVKALGLSAGKAALVMVIVSTTAIGVKPLVGFLSDRVRGTRKAHLMVLSGYFVIILIVFGLLRNYSVMLALAPFLGLGVYGYTVLTNSTVPQYADPRFVGGAFGFANTAWQLGGVFAPIAVGAVFSATGSLFLALAVLAVGPLLGVFLLLPIRERTPVPVADERRDSVPTGSDVLGDGKR</sequence>
<dbReference type="InterPro" id="IPR000849">
    <property type="entry name" value="Sugar_P_transporter"/>
</dbReference>
<gene>
    <name evidence="8" type="ORF">HFP15_34140</name>
</gene>
<organism evidence="8 9">
    <name type="scientific">Amycolatopsis acididurans</name>
    <dbReference type="NCBI Taxonomy" id="2724524"/>
    <lineage>
        <taxon>Bacteria</taxon>
        <taxon>Bacillati</taxon>
        <taxon>Actinomycetota</taxon>
        <taxon>Actinomycetes</taxon>
        <taxon>Pseudonocardiales</taxon>
        <taxon>Pseudonocardiaceae</taxon>
        <taxon>Amycolatopsis</taxon>
    </lineage>
</organism>
<evidence type="ECO:0000256" key="6">
    <source>
        <dbReference type="SAM" id="Phobius"/>
    </source>
</evidence>
<dbReference type="PANTHER" id="PTHR43826:SF3">
    <property type="entry name" value="GLUCOSE-6-PHOSPHATE EXCHANGER SLC37A4"/>
    <property type="match status" value="1"/>
</dbReference>
<dbReference type="PANTHER" id="PTHR43826">
    <property type="entry name" value="GLUCOSE-6-PHOSPHATE EXCHANGER SLC37A4"/>
    <property type="match status" value="1"/>
</dbReference>
<evidence type="ECO:0000256" key="4">
    <source>
        <dbReference type="ARBA" id="ARBA00023136"/>
    </source>
</evidence>